<dbReference type="Pfam" id="PF00059">
    <property type="entry name" value="Lectin_C"/>
    <property type="match status" value="3"/>
</dbReference>
<dbReference type="SUPFAM" id="SSF56436">
    <property type="entry name" value="C-type lectin-like"/>
    <property type="match status" value="3"/>
</dbReference>
<dbReference type="InterPro" id="IPR001304">
    <property type="entry name" value="C-type_lectin-like"/>
</dbReference>
<reference evidence="4" key="1">
    <citation type="journal article" date="2023" name="G3 (Bethesda)">
        <title>A reference genome for the long-term kleptoplast-retaining sea slug Elysia crispata morphotype clarki.</title>
        <authorList>
            <person name="Eastman K.E."/>
            <person name="Pendleton A.L."/>
            <person name="Shaikh M.A."/>
            <person name="Suttiyut T."/>
            <person name="Ogas R."/>
            <person name="Tomko P."/>
            <person name="Gavelis G."/>
            <person name="Widhalm J.R."/>
            <person name="Wisecaver J.H."/>
        </authorList>
    </citation>
    <scope>NUCLEOTIDE SEQUENCE</scope>
    <source>
        <strain evidence="4">ECLA1</strain>
    </source>
</reference>
<dbReference type="InterPro" id="IPR016186">
    <property type="entry name" value="C-type_lectin-like/link_sf"/>
</dbReference>
<feature type="compositionally biased region" description="Polar residues" evidence="1">
    <location>
        <begin position="947"/>
        <end position="981"/>
    </location>
</feature>
<dbReference type="AlphaFoldDB" id="A0AAE0Z208"/>
<feature type="domain" description="C-type lectin" evidence="3">
    <location>
        <begin position="35"/>
        <end position="157"/>
    </location>
</feature>
<evidence type="ECO:0000313" key="5">
    <source>
        <dbReference type="Proteomes" id="UP001283361"/>
    </source>
</evidence>
<evidence type="ECO:0000259" key="3">
    <source>
        <dbReference type="PROSITE" id="PS50041"/>
    </source>
</evidence>
<name>A0AAE0Z208_9GAST</name>
<evidence type="ECO:0000256" key="2">
    <source>
        <dbReference type="SAM" id="SignalP"/>
    </source>
</evidence>
<gene>
    <name evidence="4" type="ORF">RRG08_014313</name>
</gene>
<dbReference type="Pfam" id="PF17517">
    <property type="entry name" value="IgGFc_binding"/>
    <property type="match status" value="1"/>
</dbReference>
<dbReference type="PROSITE" id="PS50041">
    <property type="entry name" value="C_TYPE_LECTIN_2"/>
    <property type="match status" value="3"/>
</dbReference>
<feature type="signal peptide" evidence="2">
    <location>
        <begin position="1"/>
        <end position="18"/>
    </location>
</feature>
<dbReference type="InterPro" id="IPR035234">
    <property type="entry name" value="IgGFc-bd_N"/>
</dbReference>
<protein>
    <recommendedName>
        <fullName evidence="3">C-type lectin domain-containing protein</fullName>
    </recommendedName>
</protein>
<feature type="domain" description="C-type lectin" evidence="3">
    <location>
        <begin position="305"/>
        <end position="427"/>
    </location>
</feature>
<dbReference type="InterPro" id="IPR016187">
    <property type="entry name" value="CTDL_fold"/>
</dbReference>
<dbReference type="PANTHER" id="PTHR22803">
    <property type="entry name" value="MANNOSE, PHOSPHOLIPASE, LECTIN RECEPTOR RELATED"/>
    <property type="match status" value="1"/>
</dbReference>
<dbReference type="Gene3D" id="3.10.100.10">
    <property type="entry name" value="Mannose-Binding Protein A, subunit A"/>
    <property type="match status" value="3"/>
</dbReference>
<dbReference type="InterPro" id="IPR050111">
    <property type="entry name" value="C-type_lectin/snaclec_domain"/>
</dbReference>
<dbReference type="EMBL" id="JAWDGP010004919">
    <property type="protein sequence ID" value="KAK3761302.1"/>
    <property type="molecule type" value="Genomic_DNA"/>
</dbReference>
<feature type="chain" id="PRO_5042119732" description="C-type lectin domain-containing protein" evidence="2">
    <location>
        <begin position="19"/>
        <end position="1111"/>
    </location>
</feature>
<proteinExistence type="predicted"/>
<dbReference type="CDD" id="cd00037">
    <property type="entry name" value="CLECT"/>
    <property type="match status" value="2"/>
</dbReference>
<evidence type="ECO:0000256" key="1">
    <source>
        <dbReference type="SAM" id="MobiDB-lite"/>
    </source>
</evidence>
<dbReference type="Proteomes" id="UP001283361">
    <property type="component" value="Unassembled WGS sequence"/>
</dbReference>
<evidence type="ECO:0000313" key="4">
    <source>
        <dbReference type="EMBL" id="KAK3761302.1"/>
    </source>
</evidence>
<dbReference type="SMART" id="SM00034">
    <property type="entry name" value="CLECT"/>
    <property type="match status" value="3"/>
</dbReference>
<feature type="region of interest" description="Disordered" evidence="1">
    <location>
        <begin position="947"/>
        <end position="1001"/>
    </location>
</feature>
<accession>A0AAE0Z208</accession>
<organism evidence="4 5">
    <name type="scientific">Elysia crispata</name>
    <name type="common">lettuce slug</name>
    <dbReference type="NCBI Taxonomy" id="231223"/>
    <lineage>
        <taxon>Eukaryota</taxon>
        <taxon>Metazoa</taxon>
        <taxon>Spiralia</taxon>
        <taxon>Lophotrochozoa</taxon>
        <taxon>Mollusca</taxon>
        <taxon>Gastropoda</taxon>
        <taxon>Heterobranchia</taxon>
        <taxon>Euthyneura</taxon>
        <taxon>Panpulmonata</taxon>
        <taxon>Sacoglossa</taxon>
        <taxon>Placobranchoidea</taxon>
        <taxon>Plakobranchidae</taxon>
        <taxon>Elysia</taxon>
    </lineage>
</organism>
<sequence>MESILVLLLFIGFSGIQGQGNFDPCYFWPNSVYAGDGMCFKFVDQPNNFNDSQRFCKTEGARLAEARTQQQKDTIRAKVLSFGYEEETLLHKEMWLGGWDSTGGSNFVWLSDEQKVSLPVASSFSNHDFGGPVCLTMTSASQLATQSCVEILEYACQIYAGNPCDVYLPGGEYYDNTCFLPAAKPMTLQDATIYCEKRNAKIVEPSTETFIGYITQFANWNFRPSGDIWLGLVERSQKFLWQSTGENVTTGNWISDDLGTSVMPVDSAVVMNGTSNWAWQVVSRSAVAGVICQRDLTGECSGVFASGRCFNFYHNQNISDWNAAKTACQDRGSYLAEPKTEILSRTVEKYIKDTPIVKHVLLGATDLEKENTFVWDYSRELFSDTYTAWGQNQPNNVKYKQHYLAYSKTVSGWNDVSLNIGHSFICERVIPVYIHSYVMVLPKRHWATRIQGRNIAMLSVASIPSQQGHNYLQFSTFPAGDLQTITLFGNEAYQFSIDIDGLTLSSGDFQKKFIRVKSTDHLDVFFYLWAKFDRHACSSLILDELSLGGPSTFFSHPADQKDSSLAIVSTEEEEASSFDIVFPVDVKTTTFTLNNMKTKSRDFLQVSTNLAEQYQSLYVDSISGASSAQILHSNGAMNVYRFGRQYKKTNTDVSCEQILPVSMIGSDYITFPSLPMNVDVIDHYTVVAVYSDTTITVFDSHPDVLSRKINLRWPSDVVDLELPASSFYHVTGTNPFYLYARLTRLAGLCSVAMMQESLFRSSYQLVVVGALETMADIFVVVIVQTRDQESIIAESGSGASISPDLCKGVPDTEWSGCYFHLKDPERNDTFLIHMTSPEPSKFGAYLFALSGEGNNTICSHLGMPKIVPKLPAFDFNEFLSAVKSKQLCDEDTTTPATTTSDLNTAIAGEAESTTAEHLHRQVTTQSSALTPTTRAINSTVDITISEHNSVSPTNAAADIRTTQSVNPRPSGPRQSDTSAASNGILDITPSKPPPCREGRIPLTNKSFTIEEMEEAVEKIVTHLSVNRAALSSVKRSKVSAPDDRVSSTTIGMAGMIPGCSSESVDRGIEERAQALYDRWAQESRDDLQGVNLLELDQLVHVSKIDIDVSRH</sequence>
<comment type="caution">
    <text evidence="4">The sequence shown here is derived from an EMBL/GenBank/DDBJ whole genome shotgun (WGS) entry which is preliminary data.</text>
</comment>
<keyword evidence="5" id="KW-1185">Reference proteome</keyword>
<feature type="domain" description="C-type lectin" evidence="3">
    <location>
        <begin position="174"/>
        <end position="293"/>
    </location>
</feature>
<keyword evidence="2" id="KW-0732">Signal</keyword>